<keyword evidence="2" id="KW-0812">Transmembrane</keyword>
<evidence type="ECO:0008006" key="6">
    <source>
        <dbReference type="Google" id="ProtNLM"/>
    </source>
</evidence>
<evidence type="ECO:0000313" key="4">
    <source>
        <dbReference type="EMBL" id="TKR80463.1"/>
    </source>
</evidence>
<feature type="signal peptide" evidence="3">
    <location>
        <begin position="1"/>
        <end position="25"/>
    </location>
</feature>
<gene>
    <name evidence="4" type="ORF">L596_014533</name>
</gene>
<keyword evidence="3" id="KW-0732">Signal</keyword>
<keyword evidence="5" id="KW-1185">Reference proteome</keyword>
<name>A0A4U5ND33_STECR</name>
<reference evidence="4 5" key="1">
    <citation type="journal article" date="2015" name="Genome Biol.">
        <title>Comparative genomics of Steinernema reveals deeply conserved gene regulatory networks.</title>
        <authorList>
            <person name="Dillman A.R."/>
            <person name="Macchietto M."/>
            <person name="Porter C.F."/>
            <person name="Rogers A."/>
            <person name="Williams B."/>
            <person name="Antoshechkin I."/>
            <person name="Lee M.M."/>
            <person name="Goodwin Z."/>
            <person name="Lu X."/>
            <person name="Lewis E.E."/>
            <person name="Goodrich-Blair H."/>
            <person name="Stock S.P."/>
            <person name="Adams B.J."/>
            <person name="Sternberg P.W."/>
            <person name="Mortazavi A."/>
        </authorList>
    </citation>
    <scope>NUCLEOTIDE SEQUENCE [LARGE SCALE GENOMIC DNA]</scope>
    <source>
        <strain evidence="4 5">ALL</strain>
    </source>
</reference>
<accession>A0A4U5ND33</accession>
<dbReference type="OrthoDB" id="10493206at2759"/>
<dbReference type="EMBL" id="AZBU02000004">
    <property type="protein sequence ID" value="TKR80463.1"/>
    <property type="molecule type" value="Genomic_DNA"/>
</dbReference>
<feature type="region of interest" description="Disordered" evidence="1">
    <location>
        <begin position="45"/>
        <end position="81"/>
    </location>
</feature>
<organism evidence="4 5">
    <name type="scientific">Steinernema carpocapsae</name>
    <name type="common">Entomopathogenic nematode</name>
    <dbReference type="NCBI Taxonomy" id="34508"/>
    <lineage>
        <taxon>Eukaryota</taxon>
        <taxon>Metazoa</taxon>
        <taxon>Ecdysozoa</taxon>
        <taxon>Nematoda</taxon>
        <taxon>Chromadorea</taxon>
        <taxon>Rhabditida</taxon>
        <taxon>Tylenchina</taxon>
        <taxon>Panagrolaimomorpha</taxon>
        <taxon>Strongyloidoidea</taxon>
        <taxon>Steinernematidae</taxon>
        <taxon>Steinernema</taxon>
    </lineage>
</organism>
<dbReference type="Proteomes" id="UP000298663">
    <property type="component" value="Unassembled WGS sequence"/>
</dbReference>
<evidence type="ECO:0000256" key="2">
    <source>
        <dbReference type="SAM" id="Phobius"/>
    </source>
</evidence>
<keyword evidence="2" id="KW-1133">Transmembrane helix</keyword>
<evidence type="ECO:0000256" key="1">
    <source>
        <dbReference type="SAM" id="MobiDB-lite"/>
    </source>
</evidence>
<keyword evidence="2" id="KW-0472">Membrane</keyword>
<evidence type="ECO:0000313" key="5">
    <source>
        <dbReference type="Proteomes" id="UP000298663"/>
    </source>
</evidence>
<reference evidence="4 5" key="2">
    <citation type="journal article" date="2019" name="G3 (Bethesda)">
        <title>Hybrid Assembly of the Genome of the Entomopathogenic Nematode Steinernema carpocapsae Identifies the X-Chromosome.</title>
        <authorList>
            <person name="Serra L."/>
            <person name="Macchietto M."/>
            <person name="Macias-Munoz A."/>
            <person name="McGill C.J."/>
            <person name="Rodriguez I.M."/>
            <person name="Rodriguez B."/>
            <person name="Murad R."/>
            <person name="Mortazavi A."/>
        </authorList>
    </citation>
    <scope>NUCLEOTIDE SEQUENCE [LARGE SCALE GENOMIC DNA]</scope>
    <source>
        <strain evidence="4 5">ALL</strain>
    </source>
</reference>
<feature type="transmembrane region" description="Helical" evidence="2">
    <location>
        <begin position="103"/>
        <end position="124"/>
    </location>
</feature>
<comment type="caution">
    <text evidence="4">The sequence shown here is derived from an EMBL/GenBank/DDBJ whole genome shotgun (WGS) entry which is preliminary data.</text>
</comment>
<evidence type="ECO:0000256" key="3">
    <source>
        <dbReference type="SAM" id="SignalP"/>
    </source>
</evidence>
<protein>
    <recommendedName>
        <fullName evidence="6">Transmembrane protein</fullName>
    </recommendedName>
</protein>
<feature type="chain" id="PRO_5020769863" description="Transmembrane protein" evidence="3">
    <location>
        <begin position="26"/>
        <end position="134"/>
    </location>
</feature>
<proteinExistence type="predicted"/>
<dbReference type="AlphaFoldDB" id="A0A4U5ND33"/>
<sequence length="134" mass="14623">MVASTSSALFALLVVSLSVPFVVFGQCAPRRAEFQRDRGGIVQFNRRNPPFEAPTTPIPTAKETSTTITDDGDREDSSKSPFEKAKDFCTRYSLDEGCVWKTAAGFGVLLAYALVIFAFISVGCTDRGWCVVIK</sequence>